<gene>
    <name evidence="1" type="ORF">ATO7_04565</name>
</gene>
<dbReference type="STRING" id="1317117.ATO7_04565"/>
<dbReference type="AlphaFoldDB" id="A0A1Y1SHH7"/>
<organism evidence="1 2">
    <name type="scientific">Oceanococcus atlanticus</name>
    <dbReference type="NCBI Taxonomy" id="1317117"/>
    <lineage>
        <taxon>Bacteria</taxon>
        <taxon>Pseudomonadati</taxon>
        <taxon>Pseudomonadota</taxon>
        <taxon>Gammaproteobacteria</taxon>
        <taxon>Chromatiales</taxon>
        <taxon>Oceanococcaceae</taxon>
        <taxon>Oceanococcus</taxon>
    </lineage>
</organism>
<proteinExistence type="predicted"/>
<reference evidence="1 2" key="1">
    <citation type="submission" date="2013-04" db="EMBL/GenBank/DDBJ databases">
        <title>Oceanococcus atlanticus 22II-S10r2 Genome Sequencing.</title>
        <authorList>
            <person name="Lai Q."/>
            <person name="Li G."/>
            <person name="Shao Z."/>
        </authorList>
    </citation>
    <scope>NUCLEOTIDE SEQUENCE [LARGE SCALE GENOMIC DNA]</scope>
    <source>
        <strain evidence="1 2">22II-S10r2</strain>
    </source>
</reference>
<accession>A0A1Y1SHH7</accession>
<name>A0A1Y1SHH7_9GAMM</name>
<protein>
    <submittedName>
        <fullName evidence="1">Uncharacterized protein</fullName>
    </submittedName>
</protein>
<dbReference type="RefSeq" id="WP_083559955.1">
    <property type="nucleotide sequence ID" value="NZ_AQQV01000001.1"/>
</dbReference>
<dbReference type="EMBL" id="AQQV01000001">
    <property type="protein sequence ID" value="ORE89122.1"/>
    <property type="molecule type" value="Genomic_DNA"/>
</dbReference>
<keyword evidence="2" id="KW-1185">Reference proteome</keyword>
<sequence>MALVQILGHVFHQNLLDWYRQDAEHARQLGASVPVALALGQDALDTRVALRRGESFEAMRDAHLARLALNPANGRYWSRYAVDLQRYRHQGDALEQAVARSLALYPQSIENAIEQSVIAAYNWSSASEATRQSWNAHLTLALSHPRLLGYHANRSGVAKPLCSIPRVHDELKDWCVRLPAYEAACHSANANADVRKWCQQAGFATP</sequence>
<evidence type="ECO:0000313" key="1">
    <source>
        <dbReference type="EMBL" id="ORE89122.1"/>
    </source>
</evidence>
<dbReference type="Proteomes" id="UP000192342">
    <property type="component" value="Unassembled WGS sequence"/>
</dbReference>
<evidence type="ECO:0000313" key="2">
    <source>
        <dbReference type="Proteomes" id="UP000192342"/>
    </source>
</evidence>
<comment type="caution">
    <text evidence="1">The sequence shown here is derived from an EMBL/GenBank/DDBJ whole genome shotgun (WGS) entry which is preliminary data.</text>
</comment>